<reference evidence="1 2" key="1">
    <citation type="submission" date="2019-05" db="EMBL/GenBank/DDBJ databases">
        <authorList>
            <person name="Qu J.-H."/>
        </authorList>
    </citation>
    <scope>NUCLEOTIDE SEQUENCE [LARGE SCALE GENOMIC DNA]</scope>
    <source>
        <strain evidence="1 2">T17</strain>
    </source>
</reference>
<dbReference type="Proteomes" id="UP000306402">
    <property type="component" value="Unassembled WGS sequence"/>
</dbReference>
<dbReference type="AlphaFoldDB" id="A0A5R9L185"/>
<organism evidence="1 2">
    <name type="scientific">Dyadobacter luticola</name>
    <dbReference type="NCBI Taxonomy" id="1979387"/>
    <lineage>
        <taxon>Bacteria</taxon>
        <taxon>Pseudomonadati</taxon>
        <taxon>Bacteroidota</taxon>
        <taxon>Cytophagia</taxon>
        <taxon>Cytophagales</taxon>
        <taxon>Spirosomataceae</taxon>
        <taxon>Dyadobacter</taxon>
    </lineage>
</organism>
<comment type="caution">
    <text evidence="1">The sequence shown here is derived from an EMBL/GenBank/DDBJ whole genome shotgun (WGS) entry which is preliminary data.</text>
</comment>
<dbReference type="RefSeq" id="WP_138363390.1">
    <property type="nucleotide sequence ID" value="NZ_VCEJ01000002.1"/>
</dbReference>
<accession>A0A5R9L185</accession>
<name>A0A5R9L185_9BACT</name>
<evidence type="ECO:0000313" key="1">
    <source>
        <dbReference type="EMBL" id="TLV02181.1"/>
    </source>
</evidence>
<protein>
    <recommendedName>
        <fullName evidence="3">Helix-turn-helix domain-containing protein</fullName>
    </recommendedName>
</protein>
<dbReference type="OrthoDB" id="964185at2"/>
<evidence type="ECO:0008006" key="3">
    <source>
        <dbReference type="Google" id="ProtNLM"/>
    </source>
</evidence>
<keyword evidence="2" id="KW-1185">Reference proteome</keyword>
<proteinExistence type="predicted"/>
<gene>
    <name evidence="1" type="ORF">FEN17_00640</name>
</gene>
<dbReference type="EMBL" id="VCEJ01000002">
    <property type="protein sequence ID" value="TLV02181.1"/>
    <property type="molecule type" value="Genomic_DNA"/>
</dbReference>
<evidence type="ECO:0000313" key="2">
    <source>
        <dbReference type="Proteomes" id="UP000306402"/>
    </source>
</evidence>
<sequence length="88" mass="10169">MNVTEKINIDDLLKRADALIKEGKDFIMSEGKVLEMHKWLTIAEYSTKYGVTTQVVSKWIERGIITENDYVEVGKFGKRLVRDTVYKA</sequence>